<dbReference type="CDD" id="cd06222">
    <property type="entry name" value="RNase_H_like"/>
    <property type="match status" value="1"/>
</dbReference>
<dbReference type="InterPro" id="IPR052929">
    <property type="entry name" value="RNase_H-like_EbsB-rel"/>
</dbReference>
<sequence>MGAKILFCHEIFIAYIPNGLKIQLYEILGFVTDRHLSWDLLRILSAEDDTPWVCVDDFNEVLFSTEMKGGSRAQWQMNNFRDAVDDCGLRDVEFEGLQSRLDRAMGNEAWMDLFPRAKLFHLTREGSDHAPIKLACKTLYNLHLSQPKLKLFRFEQIWVGEDGCEETIHRAWEANNGDLMQNLRECSRELQAWKGTSIGKIVKELHTKRRRLRRLNGGGRSKAAVGERKRVVKEINHLLRHEDLFWRQRSRALWLKEGDKNTKYFHRKAGQRRKKNFIAKITDEDGRLWEGRAAVATAANAYFKGLFTSGQPRDFEQALDGLAGRVTDEMNAILRREYTAAEVTVLDILKGAPFPEEFNKTYIVLIPKKKTPEKMSEFRPISLCNVTYKLVSKDRVEWHFLERILVRMGFAGGWINRVMECVTTTSMAVLVNGEPAEVFKPSREVLSSLMRRAVEEGAIHGIRVANNAPAVSHLFFADDSILFMKANVSEAQRVKELLRRLDKTTVSFSRGTNLVTRGAVTECLGVRKALTDIVRDKLSRKLQGKLRSLASRFWWGSDNGKRKISWALGGMGFRDYMSFNKALLGKQAWRLLTNRDSLMAKVIGGKYFPQGSFVTANLGSNPMVMHGIRRRIGDGLSTNVWTDPWIPNTQTRRVLSPRGAADCDMVVADLMMINGHGWNHSKVRELFLPFEQERILSIRLGAQQMEEIWCWDLEKNGEYSVRSAYKAITKTEEIKEGSSEYGREKCLWGNIWKSRVLLRVKVFFWQLCNEAIATRQSIASRLKVPETACPFYCSERENCFHLVMGCGWTSRVWEKLGLNLKMVYGAEKIRDWVEGPGTKKIFENISVEAKDVVCRVNDPCSEMTHAMSREEKGAVRAVEGRNSAASDCSGWRKPKGNSVKVNVDATVHAGVTVGMGAVCRDSEGAILWCTTERRCGGSDVQITEAEAMLNGLREVIRRGYKNVEMESDCVEVIEALQNRKKGRNEFYLIIEEIQFLANNFNSILWSYVSRKYNRVAHELARARPGFFGRHRWSLPLTIFLGDIVESDSNNMN</sequence>
<dbReference type="InterPro" id="IPR036691">
    <property type="entry name" value="Endo/exonu/phosph_ase_sf"/>
</dbReference>
<organism evidence="3 4">
    <name type="scientific">Saponaria officinalis</name>
    <name type="common">Common soapwort</name>
    <name type="synonym">Lychnis saponaria</name>
    <dbReference type="NCBI Taxonomy" id="3572"/>
    <lineage>
        <taxon>Eukaryota</taxon>
        <taxon>Viridiplantae</taxon>
        <taxon>Streptophyta</taxon>
        <taxon>Embryophyta</taxon>
        <taxon>Tracheophyta</taxon>
        <taxon>Spermatophyta</taxon>
        <taxon>Magnoliopsida</taxon>
        <taxon>eudicotyledons</taxon>
        <taxon>Gunneridae</taxon>
        <taxon>Pentapetalae</taxon>
        <taxon>Caryophyllales</taxon>
        <taxon>Caryophyllaceae</taxon>
        <taxon>Caryophylleae</taxon>
        <taxon>Saponaria</taxon>
    </lineage>
</organism>
<dbReference type="PANTHER" id="PTHR47074:SF21">
    <property type="entry name" value="RNASE H TYPE-1 DOMAIN-CONTAINING PROTEIN"/>
    <property type="match status" value="1"/>
</dbReference>
<feature type="domain" description="RNase H type-1" evidence="1">
    <location>
        <begin position="902"/>
        <end position="1021"/>
    </location>
</feature>
<gene>
    <name evidence="3" type="ORF">RND81_12G044500</name>
</gene>
<dbReference type="Gene3D" id="3.30.420.10">
    <property type="entry name" value="Ribonuclease H-like superfamily/Ribonuclease H"/>
    <property type="match status" value="1"/>
</dbReference>
<dbReference type="Proteomes" id="UP001443914">
    <property type="component" value="Unassembled WGS sequence"/>
</dbReference>
<evidence type="ECO:0000313" key="4">
    <source>
        <dbReference type="Proteomes" id="UP001443914"/>
    </source>
</evidence>
<dbReference type="GO" id="GO:0003676">
    <property type="term" value="F:nucleic acid binding"/>
    <property type="evidence" value="ECO:0007669"/>
    <property type="project" value="InterPro"/>
</dbReference>
<dbReference type="Pfam" id="PF13966">
    <property type="entry name" value="zf-RVT"/>
    <property type="match status" value="1"/>
</dbReference>
<evidence type="ECO:0000259" key="1">
    <source>
        <dbReference type="Pfam" id="PF13456"/>
    </source>
</evidence>
<dbReference type="SUPFAM" id="SSF53098">
    <property type="entry name" value="Ribonuclease H-like"/>
    <property type="match status" value="1"/>
</dbReference>
<dbReference type="Pfam" id="PF13456">
    <property type="entry name" value="RVT_3"/>
    <property type="match status" value="1"/>
</dbReference>
<name>A0AAW1H349_SAPOF</name>
<dbReference type="InterPro" id="IPR044730">
    <property type="entry name" value="RNase_H-like_dom_plant"/>
</dbReference>
<dbReference type="EMBL" id="JBDFQZ010000012">
    <property type="protein sequence ID" value="KAK9671644.1"/>
    <property type="molecule type" value="Genomic_DNA"/>
</dbReference>
<keyword evidence="4" id="KW-1185">Reference proteome</keyword>
<proteinExistence type="predicted"/>
<evidence type="ECO:0008006" key="5">
    <source>
        <dbReference type="Google" id="ProtNLM"/>
    </source>
</evidence>
<dbReference type="AlphaFoldDB" id="A0AAW1H349"/>
<dbReference type="GO" id="GO:0004523">
    <property type="term" value="F:RNA-DNA hybrid ribonuclease activity"/>
    <property type="evidence" value="ECO:0007669"/>
    <property type="project" value="InterPro"/>
</dbReference>
<dbReference type="SUPFAM" id="SSF56219">
    <property type="entry name" value="DNase I-like"/>
    <property type="match status" value="1"/>
</dbReference>
<dbReference type="InterPro" id="IPR002156">
    <property type="entry name" value="RNaseH_domain"/>
</dbReference>
<reference evidence="3" key="1">
    <citation type="submission" date="2024-03" db="EMBL/GenBank/DDBJ databases">
        <title>WGS assembly of Saponaria officinalis var. Norfolk2.</title>
        <authorList>
            <person name="Jenkins J."/>
            <person name="Shu S."/>
            <person name="Grimwood J."/>
            <person name="Barry K."/>
            <person name="Goodstein D."/>
            <person name="Schmutz J."/>
            <person name="Leebens-Mack J."/>
            <person name="Osbourn A."/>
        </authorList>
    </citation>
    <scope>NUCLEOTIDE SEQUENCE [LARGE SCALE GENOMIC DNA]</scope>
    <source>
        <strain evidence="3">JIC</strain>
    </source>
</reference>
<dbReference type="InterPro" id="IPR026960">
    <property type="entry name" value="RVT-Znf"/>
</dbReference>
<protein>
    <recommendedName>
        <fullName evidence="5">RNase H type-1 domain-containing protein</fullName>
    </recommendedName>
</protein>
<dbReference type="InterPro" id="IPR012337">
    <property type="entry name" value="RNaseH-like_sf"/>
</dbReference>
<dbReference type="PANTHER" id="PTHR47074">
    <property type="entry name" value="BNAC02G40300D PROTEIN"/>
    <property type="match status" value="1"/>
</dbReference>
<dbReference type="InterPro" id="IPR036397">
    <property type="entry name" value="RNaseH_sf"/>
</dbReference>
<evidence type="ECO:0000259" key="2">
    <source>
        <dbReference type="Pfam" id="PF13966"/>
    </source>
</evidence>
<accession>A0AAW1H349</accession>
<evidence type="ECO:0000313" key="3">
    <source>
        <dbReference type="EMBL" id="KAK9671644.1"/>
    </source>
</evidence>
<feature type="domain" description="Reverse transcriptase zinc-binding" evidence="2">
    <location>
        <begin position="719"/>
        <end position="813"/>
    </location>
</feature>
<comment type="caution">
    <text evidence="3">The sequence shown here is derived from an EMBL/GenBank/DDBJ whole genome shotgun (WGS) entry which is preliminary data.</text>
</comment>
<dbReference type="Gene3D" id="3.60.10.10">
    <property type="entry name" value="Endonuclease/exonuclease/phosphatase"/>
    <property type="match status" value="1"/>
</dbReference>